<dbReference type="PANTHER" id="PTHR43000">
    <property type="entry name" value="DTDP-D-GLUCOSE 4,6-DEHYDRATASE-RELATED"/>
    <property type="match status" value="1"/>
</dbReference>
<evidence type="ECO:0000259" key="2">
    <source>
        <dbReference type="Pfam" id="PF01370"/>
    </source>
</evidence>
<reference evidence="3 4" key="1">
    <citation type="journal article" date="2009" name="J. Bacteriol.">
        <title>Complete genome sequence of the anaerobic, protein-degrading hyperthermophilic crenarchaeon Desulfurococcus kamchatkensis.</title>
        <authorList>
            <person name="Ravin N.V."/>
            <person name="Mardanov A.V."/>
            <person name="Beletsky A.V."/>
            <person name="Kublanov I.V."/>
            <person name="Kolganova T.V."/>
            <person name="Lebedinsky A.V."/>
            <person name="Chernyh N.A."/>
            <person name="Bonch-Osmolovskaya E.A."/>
            <person name="Skryabin K.G."/>
        </authorList>
    </citation>
    <scope>NUCLEOTIDE SEQUENCE [LARGE SCALE GENOMIC DNA]</scope>
    <source>
        <strain evidence="4">DSM 18924 / JCM 16383 / VKM B-2413 / 1221n</strain>
    </source>
</reference>
<evidence type="ECO:0000313" key="3">
    <source>
        <dbReference type="EMBL" id="ACL11421.1"/>
    </source>
</evidence>
<dbReference type="STRING" id="490899.DKAM_1095"/>
<gene>
    <name evidence="3" type="ordered locus">DKAM_1095</name>
</gene>
<dbReference type="RefSeq" id="WP_012608762.1">
    <property type="nucleotide sequence ID" value="NC_011766.1"/>
</dbReference>
<dbReference type="AlphaFoldDB" id="B8D5P0"/>
<dbReference type="InterPro" id="IPR036291">
    <property type="entry name" value="NAD(P)-bd_dom_sf"/>
</dbReference>
<dbReference type="GeneID" id="7171195"/>
<dbReference type="EMBL" id="CP001140">
    <property type="protein sequence ID" value="ACL11421.1"/>
    <property type="molecule type" value="Genomic_DNA"/>
</dbReference>
<name>B8D5P0_DESA1</name>
<dbReference type="eggNOG" id="arCOG04468">
    <property type="taxonomic scope" value="Archaea"/>
</dbReference>
<sequence length="307" mass="35009">MRILVTGGGGFIGRFLVSDLVKKGYDAIVVDRGPSPFVEHQRIKYYVGDVTNVIQINNIMAKHKPDVVIHLAALLADTCEIEPLQATKVNIEATQNLIELSITHGIKRFVFMSSASVYHPDTPEPVREEDAGKPVSYYGVTKYAGELIGSWYYRKGLIDFRALRPTVVFGPGRFRGPSAEYSSMIIERALNNEKVIVKNPNDKVNYIYVRDVVSVLILLAEAEKVKYRAYNAAGFVSRVIEFVEMVKKYIPTLQYEVQPHETVRYAAVIDDSRIREELGWRPQYTYEKAIEDYIETVRKGEELFRVY</sequence>
<protein>
    <submittedName>
        <fullName evidence="3">UDP-glucose 4-epimerase (GalE-2)</fullName>
    </submittedName>
</protein>
<proteinExistence type="inferred from homology"/>
<evidence type="ECO:0000256" key="1">
    <source>
        <dbReference type="ARBA" id="ARBA00007637"/>
    </source>
</evidence>
<feature type="domain" description="NAD-dependent epimerase/dehydratase" evidence="2">
    <location>
        <begin position="3"/>
        <end position="233"/>
    </location>
</feature>
<dbReference type="Proteomes" id="UP000006903">
    <property type="component" value="Chromosome"/>
</dbReference>
<dbReference type="Pfam" id="PF01370">
    <property type="entry name" value="Epimerase"/>
    <property type="match status" value="1"/>
</dbReference>
<evidence type="ECO:0000313" key="4">
    <source>
        <dbReference type="Proteomes" id="UP000006903"/>
    </source>
</evidence>
<dbReference type="Gene3D" id="3.40.50.720">
    <property type="entry name" value="NAD(P)-binding Rossmann-like Domain"/>
    <property type="match status" value="1"/>
</dbReference>
<accession>B8D5P0</accession>
<dbReference type="SUPFAM" id="SSF51735">
    <property type="entry name" value="NAD(P)-binding Rossmann-fold domains"/>
    <property type="match status" value="1"/>
</dbReference>
<dbReference type="CDD" id="cd08946">
    <property type="entry name" value="SDR_e"/>
    <property type="match status" value="1"/>
</dbReference>
<comment type="similarity">
    <text evidence="1">Belongs to the NAD(P)-dependent epimerase/dehydratase family.</text>
</comment>
<organism evidence="3 4">
    <name type="scientific">Desulfurococcus amylolyticus (strain DSM 18924 / JCM 16383 / VKM B-2413 / 1221n)</name>
    <name type="common">Desulfurococcus kamchatkensis</name>
    <dbReference type="NCBI Taxonomy" id="490899"/>
    <lineage>
        <taxon>Archaea</taxon>
        <taxon>Thermoproteota</taxon>
        <taxon>Thermoprotei</taxon>
        <taxon>Desulfurococcales</taxon>
        <taxon>Desulfurococcaceae</taxon>
        <taxon>Desulfurococcus</taxon>
    </lineage>
</organism>
<dbReference type="HOGENOM" id="CLU_007383_1_7_2"/>
<dbReference type="KEGG" id="dka:DKAM_1095"/>
<dbReference type="InterPro" id="IPR001509">
    <property type="entry name" value="Epimerase_deHydtase"/>
</dbReference>